<gene>
    <name evidence="1" type="ORF">PoB_005120600</name>
</gene>
<accession>A0AAV4BN48</accession>
<dbReference type="GO" id="GO:0003964">
    <property type="term" value="F:RNA-directed DNA polymerase activity"/>
    <property type="evidence" value="ECO:0007669"/>
    <property type="project" value="UniProtKB-KW"/>
</dbReference>
<organism evidence="1 2">
    <name type="scientific">Plakobranchus ocellatus</name>
    <dbReference type="NCBI Taxonomy" id="259542"/>
    <lineage>
        <taxon>Eukaryota</taxon>
        <taxon>Metazoa</taxon>
        <taxon>Spiralia</taxon>
        <taxon>Lophotrochozoa</taxon>
        <taxon>Mollusca</taxon>
        <taxon>Gastropoda</taxon>
        <taxon>Heterobranchia</taxon>
        <taxon>Euthyneura</taxon>
        <taxon>Panpulmonata</taxon>
        <taxon>Sacoglossa</taxon>
        <taxon>Placobranchoidea</taxon>
        <taxon>Plakobranchidae</taxon>
        <taxon>Plakobranchus</taxon>
    </lineage>
</organism>
<protein>
    <submittedName>
        <fullName evidence="1">Reverse transcriptase</fullName>
    </submittedName>
</protein>
<dbReference type="Proteomes" id="UP000735302">
    <property type="component" value="Unassembled WGS sequence"/>
</dbReference>
<reference evidence="1 2" key="1">
    <citation type="journal article" date="2021" name="Elife">
        <title>Chloroplast acquisition without the gene transfer in kleptoplastic sea slugs, Plakobranchus ocellatus.</title>
        <authorList>
            <person name="Maeda T."/>
            <person name="Takahashi S."/>
            <person name="Yoshida T."/>
            <person name="Shimamura S."/>
            <person name="Takaki Y."/>
            <person name="Nagai Y."/>
            <person name="Toyoda A."/>
            <person name="Suzuki Y."/>
            <person name="Arimoto A."/>
            <person name="Ishii H."/>
            <person name="Satoh N."/>
            <person name="Nishiyama T."/>
            <person name="Hasebe M."/>
            <person name="Maruyama T."/>
            <person name="Minagawa J."/>
            <person name="Obokata J."/>
            <person name="Shigenobu S."/>
        </authorList>
    </citation>
    <scope>NUCLEOTIDE SEQUENCE [LARGE SCALE GENOMIC DNA]</scope>
</reference>
<evidence type="ECO:0000313" key="2">
    <source>
        <dbReference type="Proteomes" id="UP000735302"/>
    </source>
</evidence>
<proteinExistence type="predicted"/>
<keyword evidence="1" id="KW-0548">Nucleotidyltransferase</keyword>
<sequence>MKEVIGQTQTERRGLGSTTAKWWSKTEGKEKMDVIIDKIRNKEILHGYRRWSSSVSKDKEGLVLTYNLNQKLLFGLVIPRHGYHGYSAVSFEYKFGQNFYKSPHTHKNFEDSSKHIKWV</sequence>
<dbReference type="AlphaFoldDB" id="A0AAV4BN48"/>
<name>A0AAV4BN48_9GAST</name>
<dbReference type="EMBL" id="BLXT01005617">
    <property type="protein sequence ID" value="GFO24701.1"/>
    <property type="molecule type" value="Genomic_DNA"/>
</dbReference>
<evidence type="ECO:0000313" key="1">
    <source>
        <dbReference type="EMBL" id="GFO24701.1"/>
    </source>
</evidence>
<keyword evidence="2" id="KW-1185">Reference proteome</keyword>
<keyword evidence="1" id="KW-0808">Transferase</keyword>
<comment type="caution">
    <text evidence="1">The sequence shown here is derived from an EMBL/GenBank/DDBJ whole genome shotgun (WGS) entry which is preliminary data.</text>
</comment>
<keyword evidence="1" id="KW-0695">RNA-directed DNA polymerase</keyword>